<keyword evidence="4 7" id="KW-0812">Transmembrane</keyword>
<evidence type="ECO:0000256" key="1">
    <source>
        <dbReference type="ARBA" id="ARBA00004651"/>
    </source>
</evidence>
<feature type="transmembrane region" description="Helical" evidence="7">
    <location>
        <begin position="227"/>
        <end position="248"/>
    </location>
</feature>
<proteinExistence type="inferred from homology"/>
<evidence type="ECO:0000256" key="6">
    <source>
        <dbReference type="ARBA" id="ARBA00023136"/>
    </source>
</evidence>
<keyword evidence="3" id="KW-1003">Cell membrane</keyword>
<comment type="caution">
    <text evidence="9">The sequence shown here is derived from an EMBL/GenBank/DDBJ whole genome shotgun (WGS) entry which is preliminary data.</text>
</comment>
<dbReference type="GO" id="GO:0005886">
    <property type="term" value="C:plasma membrane"/>
    <property type="evidence" value="ECO:0007669"/>
    <property type="project" value="UniProtKB-SubCell"/>
</dbReference>
<feature type="transmembrane region" description="Helical" evidence="7">
    <location>
        <begin position="105"/>
        <end position="124"/>
    </location>
</feature>
<organism evidence="9 11">
    <name type="scientific">Halarchaeum rubridurum</name>
    <dbReference type="NCBI Taxonomy" id="489911"/>
    <lineage>
        <taxon>Archaea</taxon>
        <taxon>Methanobacteriati</taxon>
        <taxon>Methanobacteriota</taxon>
        <taxon>Stenosarchaea group</taxon>
        <taxon>Halobacteria</taxon>
        <taxon>Halobacteriales</taxon>
        <taxon>Halobacteriaceae</taxon>
    </lineage>
</organism>
<dbReference type="InterPro" id="IPR035906">
    <property type="entry name" value="MetI-like_sf"/>
</dbReference>
<evidence type="ECO:0000256" key="5">
    <source>
        <dbReference type="ARBA" id="ARBA00022989"/>
    </source>
</evidence>
<dbReference type="EMBL" id="BMOO01000002">
    <property type="protein sequence ID" value="GGM60260.1"/>
    <property type="molecule type" value="Genomic_DNA"/>
</dbReference>
<dbReference type="GO" id="GO:0055085">
    <property type="term" value="P:transmembrane transport"/>
    <property type="evidence" value="ECO:0007669"/>
    <property type="project" value="InterPro"/>
</dbReference>
<reference evidence="9" key="2">
    <citation type="submission" date="2020-09" db="EMBL/GenBank/DDBJ databases">
        <authorList>
            <person name="Sun Q."/>
            <person name="Ohkuma M."/>
        </authorList>
    </citation>
    <scope>NUCLEOTIDE SEQUENCE</scope>
    <source>
        <strain evidence="9">JCM 16108</strain>
    </source>
</reference>
<evidence type="ECO:0000313" key="11">
    <source>
        <dbReference type="Proteomes" id="UP000614609"/>
    </source>
</evidence>
<keyword evidence="11" id="KW-1185">Reference proteome</keyword>
<protein>
    <submittedName>
        <fullName evidence="10">NitT/TauT family transport system permease protein</fullName>
    </submittedName>
</protein>
<comment type="similarity">
    <text evidence="7">Belongs to the binding-protein-dependent transport system permease family.</text>
</comment>
<feature type="transmembrane region" description="Helical" evidence="7">
    <location>
        <begin position="15"/>
        <end position="32"/>
    </location>
</feature>
<dbReference type="SUPFAM" id="SSF161098">
    <property type="entry name" value="MetI-like"/>
    <property type="match status" value="1"/>
</dbReference>
<dbReference type="Proteomes" id="UP000614609">
    <property type="component" value="Unassembled WGS sequence"/>
</dbReference>
<dbReference type="Gene3D" id="1.10.3720.10">
    <property type="entry name" value="MetI-like"/>
    <property type="match status" value="1"/>
</dbReference>
<feature type="domain" description="ABC transmembrane type-1" evidence="8">
    <location>
        <begin position="64"/>
        <end position="244"/>
    </location>
</feature>
<feature type="transmembrane region" description="Helical" evidence="7">
    <location>
        <begin position="68"/>
        <end position="90"/>
    </location>
</feature>
<dbReference type="InterPro" id="IPR000515">
    <property type="entry name" value="MetI-like"/>
</dbReference>
<evidence type="ECO:0000259" key="8">
    <source>
        <dbReference type="PROSITE" id="PS50928"/>
    </source>
</evidence>
<sequence>MRDEAFALTDRRRRVLLRAASVLALLLAWYAYTATTRTLLASPVAVAASFVEHVVVTGTLRRAIADALVHAALGYALAVAVGVPVGFALGLSERLAAAYDPVVDALYAAPVVALAPLFVVWFGLTPLAKTALVFLFAVFVVVVTTETGVRETDTGAVDAARVFGAGPRVVYGEVYLRSALPSVLTGLRLGAGRAVRGMVAAELFLYADDLGSYLIDTAATFRMADSLAGVLALSLTGLAAMALVAGLGRAVTRSGS</sequence>
<evidence type="ECO:0000256" key="4">
    <source>
        <dbReference type="ARBA" id="ARBA00022692"/>
    </source>
</evidence>
<dbReference type="CDD" id="cd06261">
    <property type="entry name" value="TM_PBP2"/>
    <property type="match status" value="1"/>
</dbReference>
<dbReference type="Proteomes" id="UP000765891">
    <property type="component" value="Unassembled WGS sequence"/>
</dbReference>
<name>A0A830FYA3_9EURY</name>
<dbReference type="OrthoDB" id="384583at2157"/>
<reference evidence="10" key="3">
    <citation type="submission" date="2021-03" db="EMBL/GenBank/DDBJ databases">
        <title>Genomic Encyclopedia of Type Strains, Phase IV (KMG-IV): sequencing the most valuable type-strain genomes for metagenomic binning, comparative biology and taxonomic classification.</title>
        <authorList>
            <person name="Goeker M."/>
        </authorList>
    </citation>
    <scope>NUCLEOTIDE SEQUENCE</scope>
    <source>
        <strain evidence="10">DSM 22443</strain>
    </source>
</reference>
<comment type="subcellular location">
    <subcellularLocation>
        <location evidence="1 7">Cell membrane</location>
        <topology evidence="1 7">Multi-pass membrane protein</topology>
    </subcellularLocation>
</comment>
<accession>A0A830FYA3</accession>
<evidence type="ECO:0000256" key="2">
    <source>
        <dbReference type="ARBA" id="ARBA00022448"/>
    </source>
</evidence>
<evidence type="ECO:0000256" key="3">
    <source>
        <dbReference type="ARBA" id="ARBA00022475"/>
    </source>
</evidence>
<dbReference type="PROSITE" id="PS50928">
    <property type="entry name" value="ABC_TM1"/>
    <property type="match status" value="1"/>
</dbReference>
<dbReference type="AlphaFoldDB" id="A0A830FYA3"/>
<dbReference type="PANTHER" id="PTHR30151">
    <property type="entry name" value="ALKANE SULFONATE ABC TRANSPORTER-RELATED, MEMBRANE SUBUNIT"/>
    <property type="match status" value="1"/>
</dbReference>
<keyword evidence="6 7" id="KW-0472">Membrane</keyword>
<reference evidence="9" key="1">
    <citation type="journal article" date="2014" name="Int. J. Syst. Evol. Microbiol.">
        <title>Complete genome sequence of Corynebacterium casei LMG S-19264T (=DSM 44701T), isolated from a smear-ripened cheese.</title>
        <authorList>
            <consortium name="US DOE Joint Genome Institute (JGI-PGF)"/>
            <person name="Walter F."/>
            <person name="Albersmeier A."/>
            <person name="Kalinowski J."/>
            <person name="Ruckert C."/>
        </authorList>
    </citation>
    <scope>NUCLEOTIDE SEQUENCE</scope>
    <source>
        <strain evidence="9">JCM 16108</strain>
    </source>
</reference>
<dbReference type="PANTHER" id="PTHR30151:SF0">
    <property type="entry name" value="ABC TRANSPORTER PERMEASE PROTEIN MJ0413-RELATED"/>
    <property type="match status" value="1"/>
</dbReference>
<dbReference type="EMBL" id="JAGGKO010000002">
    <property type="protein sequence ID" value="MBP1954852.1"/>
    <property type="molecule type" value="Genomic_DNA"/>
</dbReference>
<dbReference type="RefSeq" id="WP_188870113.1">
    <property type="nucleotide sequence ID" value="NZ_BMOO01000002.1"/>
</dbReference>
<keyword evidence="2 7" id="KW-0813">Transport</keyword>
<feature type="transmembrane region" description="Helical" evidence="7">
    <location>
        <begin position="131"/>
        <end position="149"/>
    </location>
</feature>
<evidence type="ECO:0000313" key="9">
    <source>
        <dbReference type="EMBL" id="GGM60260.1"/>
    </source>
</evidence>
<dbReference type="Pfam" id="PF00528">
    <property type="entry name" value="BPD_transp_1"/>
    <property type="match status" value="1"/>
</dbReference>
<keyword evidence="5 7" id="KW-1133">Transmembrane helix</keyword>
<evidence type="ECO:0000313" key="10">
    <source>
        <dbReference type="EMBL" id="MBP1954852.1"/>
    </source>
</evidence>
<evidence type="ECO:0000256" key="7">
    <source>
        <dbReference type="RuleBase" id="RU363032"/>
    </source>
</evidence>
<gene>
    <name evidence="9" type="ORF">GCM10009017_08020</name>
    <name evidence="10" type="ORF">J2752_001764</name>
</gene>